<dbReference type="InterPro" id="IPR022804">
    <property type="entry name" value="Ribosomal_uL5_arc"/>
</dbReference>
<dbReference type="Proteomes" id="UP001042704">
    <property type="component" value="Chromosome"/>
</dbReference>
<proteinExistence type="inferred from homology"/>
<keyword evidence="3 7" id="KW-0699">rRNA-binding</keyword>
<dbReference type="InterPro" id="IPR031309">
    <property type="entry name" value="Ribosomal_uL5_C"/>
</dbReference>
<dbReference type="AlphaFoldDB" id="A0A8A3S683"/>
<accession>A0A8A3S683</accession>
<dbReference type="RefSeq" id="WP_265582509.1">
    <property type="nucleotide sequence ID" value="NZ_CP036172.1"/>
</dbReference>
<dbReference type="GO" id="GO:0005840">
    <property type="term" value="C:ribosome"/>
    <property type="evidence" value="ECO:0007669"/>
    <property type="project" value="UniProtKB-KW"/>
</dbReference>
<evidence type="ECO:0000313" key="11">
    <source>
        <dbReference type="EMBL" id="QSZ67134.1"/>
    </source>
</evidence>
<dbReference type="Gene3D" id="3.30.1440.10">
    <property type="match status" value="1"/>
</dbReference>
<gene>
    <name evidence="7" type="primary">rpl5</name>
    <name evidence="11" type="ORF">RJ40_06290</name>
</gene>
<dbReference type="FunFam" id="3.30.1440.10:FF:000002">
    <property type="entry name" value="60S ribosomal protein L11"/>
    <property type="match status" value="1"/>
</dbReference>
<evidence type="ECO:0000259" key="10">
    <source>
        <dbReference type="Pfam" id="PF00673"/>
    </source>
</evidence>
<feature type="domain" description="Large ribosomal subunit protein uL5 N-terminal" evidence="9">
    <location>
        <begin position="3"/>
        <end position="56"/>
    </location>
</feature>
<dbReference type="EMBL" id="CP036172">
    <property type="protein sequence ID" value="QSZ67134.1"/>
    <property type="molecule type" value="Genomic_DNA"/>
</dbReference>
<reference evidence="11" key="2">
    <citation type="submission" date="2019-02" db="EMBL/GenBank/DDBJ databases">
        <authorList>
            <person name="Chen S.-C."/>
            <person name="Chien H.-H."/>
            <person name="Lai M.-C."/>
        </authorList>
    </citation>
    <scope>NUCLEOTIDE SEQUENCE</scope>
    <source>
        <strain evidence="11">N2F9704</strain>
    </source>
</reference>
<dbReference type="PANTHER" id="PTHR11994">
    <property type="entry name" value="60S RIBOSOMAL PROTEIN L11-RELATED"/>
    <property type="match status" value="1"/>
</dbReference>
<dbReference type="InterPro" id="IPR057266">
    <property type="entry name" value="Ribosomal_uL5_euk/arc-type"/>
</dbReference>
<evidence type="ECO:0000256" key="8">
    <source>
        <dbReference type="RuleBase" id="RU003930"/>
    </source>
</evidence>
<evidence type="ECO:0000256" key="5">
    <source>
        <dbReference type="ARBA" id="ARBA00022980"/>
    </source>
</evidence>
<dbReference type="GO" id="GO:0003735">
    <property type="term" value="F:structural constituent of ribosome"/>
    <property type="evidence" value="ECO:0007669"/>
    <property type="project" value="InterPro"/>
</dbReference>
<keyword evidence="5 7" id="KW-0689">Ribosomal protein</keyword>
<evidence type="ECO:0000256" key="2">
    <source>
        <dbReference type="ARBA" id="ARBA00022555"/>
    </source>
</evidence>
<dbReference type="SUPFAM" id="SSF55282">
    <property type="entry name" value="RL5-like"/>
    <property type="match status" value="1"/>
</dbReference>
<comment type="subunit">
    <text evidence="7">Part of the 50S ribosomal subunit; contacts the 5S rRNA and probably tRNA. Forms a bridge to the 30S subunit in the 70S ribosome.</text>
</comment>
<dbReference type="InterPro" id="IPR031310">
    <property type="entry name" value="Ribosomal_uL5_N"/>
</dbReference>
<keyword evidence="12" id="KW-1185">Reference proteome</keyword>
<dbReference type="GeneID" id="76423956"/>
<name>A0A8A3S683_9EURY</name>
<evidence type="ECO:0000256" key="1">
    <source>
        <dbReference type="ARBA" id="ARBA00008553"/>
    </source>
</evidence>
<evidence type="ECO:0000256" key="3">
    <source>
        <dbReference type="ARBA" id="ARBA00022730"/>
    </source>
</evidence>
<evidence type="ECO:0000313" key="12">
    <source>
        <dbReference type="Proteomes" id="UP001042704"/>
    </source>
</evidence>
<organism evidence="11 12">
    <name type="scientific">Methanofollis aquaemaris</name>
    <dbReference type="NCBI Taxonomy" id="126734"/>
    <lineage>
        <taxon>Archaea</taxon>
        <taxon>Methanobacteriati</taxon>
        <taxon>Methanobacteriota</taxon>
        <taxon>Stenosarchaea group</taxon>
        <taxon>Methanomicrobia</taxon>
        <taxon>Methanomicrobiales</taxon>
        <taxon>Methanomicrobiaceae</taxon>
        <taxon>Methanofollis</taxon>
    </lineage>
</organism>
<comment type="function">
    <text evidence="7">This is 1 of the proteins that bind and probably mediate the attachment of the 5S RNA into the large ribosomal subunit, where it forms part of the central protuberance. In the 70S ribosome it contacts protein S13 of the 30S subunit (bridge B1b), connecting the 2 subunits; this bridge is implicated in subunit movement. May contact the P site tRNA; the 5S rRNA and some of its associated proteins might help stabilize positioning of ribosome-bound tRNAs.</text>
</comment>
<keyword evidence="4 7" id="KW-0694">RNA-binding</keyword>
<evidence type="ECO:0000256" key="7">
    <source>
        <dbReference type="HAMAP-Rule" id="MF_01333"/>
    </source>
</evidence>
<dbReference type="GO" id="GO:0000049">
    <property type="term" value="F:tRNA binding"/>
    <property type="evidence" value="ECO:0007669"/>
    <property type="project" value="UniProtKB-UniRule"/>
</dbReference>
<keyword evidence="6 7" id="KW-0687">Ribonucleoprotein</keyword>
<dbReference type="Pfam" id="PF00281">
    <property type="entry name" value="Ribosomal_L5"/>
    <property type="match status" value="1"/>
</dbReference>
<evidence type="ECO:0000259" key="9">
    <source>
        <dbReference type="Pfam" id="PF00281"/>
    </source>
</evidence>
<dbReference type="HAMAP" id="MF_01333_A">
    <property type="entry name" value="Ribosomal_uL5_A"/>
    <property type="match status" value="1"/>
</dbReference>
<feature type="domain" description="Large ribosomal subunit protein uL5 C-terminal" evidence="10">
    <location>
        <begin position="60"/>
        <end position="142"/>
    </location>
</feature>
<dbReference type="InterPro" id="IPR022803">
    <property type="entry name" value="Ribosomal_uL5_dom_sf"/>
</dbReference>
<dbReference type="InterPro" id="IPR002132">
    <property type="entry name" value="Ribosomal_uL5"/>
</dbReference>
<dbReference type="GO" id="GO:0006412">
    <property type="term" value="P:translation"/>
    <property type="evidence" value="ECO:0007669"/>
    <property type="project" value="UniProtKB-UniRule"/>
</dbReference>
<evidence type="ECO:0000256" key="6">
    <source>
        <dbReference type="ARBA" id="ARBA00023274"/>
    </source>
</evidence>
<comment type="similarity">
    <text evidence="1 7 8">Belongs to the universal ribosomal protein uL5 family.</text>
</comment>
<evidence type="ECO:0000256" key="4">
    <source>
        <dbReference type="ARBA" id="ARBA00022884"/>
    </source>
</evidence>
<protein>
    <recommendedName>
        <fullName evidence="7">Large ribosomal subunit protein uL5</fullName>
    </recommendedName>
</protein>
<dbReference type="PIRSF" id="PIRSF002161">
    <property type="entry name" value="Ribosomal_L5"/>
    <property type="match status" value="1"/>
</dbReference>
<reference evidence="11" key="1">
    <citation type="journal article" date="2001" name="Int. J. Syst. Evol. Microbiol.">
        <title>Methanofollis aquaemaris sp. nov., a methanogen isolated from an aquaculture fish pond.</title>
        <authorList>
            <person name="Lai M.C."/>
            <person name="Chen S.C."/>
        </authorList>
    </citation>
    <scope>NUCLEOTIDE SEQUENCE</scope>
    <source>
        <strain evidence="11">N2F9704</strain>
    </source>
</reference>
<dbReference type="NCBIfam" id="NF003258">
    <property type="entry name" value="PRK04219.1"/>
    <property type="match status" value="1"/>
</dbReference>
<sequence>MTNPMQELHIDKVVVHMGVGESGERLVNGENIIRAITGAEPVRAFAKKTQPAFGTRKGAPIGAKVTLRGKKAETFVQTAFDIAERRLSSSAFDNQGNFSFGIEEHTDFPGQSYDPQIGIYGMDVNVILEKNGVRIARRMIARRKLPAKQRVTRDEAVSFMTERYGMEVQ</sequence>
<keyword evidence="2 7" id="KW-0820">tRNA-binding</keyword>
<dbReference type="KEGG" id="maqe:RJ40_06290"/>
<dbReference type="Pfam" id="PF00673">
    <property type="entry name" value="Ribosomal_L5_C"/>
    <property type="match status" value="1"/>
</dbReference>
<dbReference type="GO" id="GO:0019843">
    <property type="term" value="F:rRNA binding"/>
    <property type="evidence" value="ECO:0007669"/>
    <property type="project" value="UniProtKB-UniRule"/>
</dbReference>
<dbReference type="GO" id="GO:1990904">
    <property type="term" value="C:ribonucleoprotein complex"/>
    <property type="evidence" value="ECO:0007669"/>
    <property type="project" value="UniProtKB-KW"/>
</dbReference>